<dbReference type="PANTHER" id="PTHR33204:SF18">
    <property type="entry name" value="TRANSCRIPTIONAL REGULATORY PROTEIN"/>
    <property type="match status" value="1"/>
</dbReference>
<keyword evidence="1" id="KW-0805">Transcription regulation</keyword>
<evidence type="ECO:0000256" key="2">
    <source>
        <dbReference type="ARBA" id="ARBA00023125"/>
    </source>
</evidence>
<keyword evidence="2" id="KW-0238">DNA-binding</keyword>
<keyword evidence="3" id="KW-0804">Transcription</keyword>
<evidence type="ECO:0000313" key="5">
    <source>
        <dbReference type="EMBL" id="RIT29019.1"/>
    </source>
</evidence>
<dbReference type="InterPro" id="IPR036390">
    <property type="entry name" value="WH_DNA-bd_sf"/>
</dbReference>
<dbReference type="InterPro" id="IPR002577">
    <property type="entry name" value="HTH_HxlR"/>
</dbReference>
<dbReference type="GO" id="GO:0003677">
    <property type="term" value="F:DNA binding"/>
    <property type="evidence" value="ECO:0007669"/>
    <property type="project" value="UniProtKB-KW"/>
</dbReference>
<name>A0ABD7HGT7_9MYCO</name>
<dbReference type="Gene3D" id="1.10.10.10">
    <property type="entry name" value="Winged helix-like DNA-binding domain superfamily/Winged helix DNA-binding domain"/>
    <property type="match status" value="1"/>
</dbReference>
<evidence type="ECO:0000259" key="4">
    <source>
        <dbReference type="PROSITE" id="PS51118"/>
    </source>
</evidence>
<proteinExistence type="predicted"/>
<organism evidence="5 6">
    <name type="scientific">Mycobacteroides abscessus</name>
    <dbReference type="NCBI Taxonomy" id="36809"/>
    <lineage>
        <taxon>Bacteria</taxon>
        <taxon>Bacillati</taxon>
        <taxon>Actinomycetota</taxon>
        <taxon>Actinomycetes</taxon>
        <taxon>Mycobacteriales</taxon>
        <taxon>Mycobacteriaceae</taxon>
        <taxon>Mycobacteroides</taxon>
    </lineage>
</organism>
<comment type="caution">
    <text evidence="5">The sequence shown here is derived from an EMBL/GenBank/DDBJ whole genome shotgun (WGS) entry which is preliminary data.</text>
</comment>
<dbReference type="EMBL" id="QXBN01000039">
    <property type="protein sequence ID" value="RIT29019.1"/>
    <property type="molecule type" value="Genomic_DNA"/>
</dbReference>
<accession>A0ABD7HGT7</accession>
<evidence type="ECO:0000256" key="1">
    <source>
        <dbReference type="ARBA" id="ARBA00023015"/>
    </source>
</evidence>
<dbReference type="InterPro" id="IPR036388">
    <property type="entry name" value="WH-like_DNA-bd_sf"/>
</dbReference>
<sequence length="146" mass="16701">MDFTTMRNCSISNALDVIGERWTLVALREIMLGNRRFEAIVRNTGASRDILATRLRKLVDAGVLEKRRYEDHPPRYEYLLTQSGQALRPVLFALMEWGDKFVTKGPPPSIWEHQCGSVLHIQPTCESCGEAVTFDDLTPRRLGRVR</sequence>
<dbReference type="PANTHER" id="PTHR33204">
    <property type="entry name" value="TRANSCRIPTIONAL REGULATOR, MARR FAMILY"/>
    <property type="match status" value="1"/>
</dbReference>
<gene>
    <name evidence="5" type="ORF">D2E76_26235</name>
</gene>
<reference evidence="5 6" key="1">
    <citation type="submission" date="2018-08" db="EMBL/GenBank/DDBJ databases">
        <title>Linezolid Resistance in Mycobacterium abscessus: MIC Distribution and Comprehensive Investigation of Resistance Mechanisms.</title>
        <authorList>
            <person name="Ye M."/>
            <person name="Xu L."/>
            <person name="Zou Y."/>
            <person name="Li B."/>
            <person name="Guo Q."/>
            <person name="Zhang Y."/>
            <person name="Zhan M."/>
            <person name="Xu B."/>
            <person name="Yu F."/>
            <person name="Zhang Z."/>
            <person name="Chu H."/>
        </authorList>
    </citation>
    <scope>NUCLEOTIDE SEQUENCE [LARGE SCALE GENOMIC DNA]</scope>
    <source>
        <strain evidence="5 6">G143</strain>
    </source>
</reference>
<dbReference type="Pfam" id="PF01638">
    <property type="entry name" value="HxlR"/>
    <property type="match status" value="1"/>
</dbReference>
<dbReference type="Proteomes" id="UP000284557">
    <property type="component" value="Unassembled WGS sequence"/>
</dbReference>
<dbReference type="SUPFAM" id="SSF46785">
    <property type="entry name" value="Winged helix' DNA-binding domain"/>
    <property type="match status" value="1"/>
</dbReference>
<evidence type="ECO:0000256" key="3">
    <source>
        <dbReference type="ARBA" id="ARBA00023163"/>
    </source>
</evidence>
<evidence type="ECO:0000313" key="6">
    <source>
        <dbReference type="Proteomes" id="UP000284557"/>
    </source>
</evidence>
<feature type="domain" description="HTH hxlR-type" evidence="4">
    <location>
        <begin position="9"/>
        <end position="106"/>
    </location>
</feature>
<protein>
    <submittedName>
        <fullName evidence="5">Transcriptional regulator</fullName>
    </submittedName>
</protein>
<dbReference type="AlphaFoldDB" id="A0ABD7HGT7"/>
<dbReference type="PROSITE" id="PS51118">
    <property type="entry name" value="HTH_HXLR"/>
    <property type="match status" value="1"/>
</dbReference>